<organism evidence="11 12">
    <name type="scientific">Pseudotabrizicola alkalilacus</name>
    <dbReference type="NCBI Taxonomy" id="2305252"/>
    <lineage>
        <taxon>Bacteria</taxon>
        <taxon>Pseudomonadati</taxon>
        <taxon>Pseudomonadota</taxon>
        <taxon>Alphaproteobacteria</taxon>
        <taxon>Rhodobacterales</taxon>
        <taxon>Paracoccaceae</taxon>
        <taxon>Pseudotabrizicola</taxon>
    </lineage>
</organism>
<comment type="function">
    <text evidence="9">Part of the tripartite ATP-independent periplasmic (TRAP) transport system.</text>
</comment>
<evidence type="ECO:0000259" key="10">
    <source>
        <dbReference type="Pfam" id="PF04290"/>
    </source>
</evidence>
<dbReference type="EMBL" id="QWEY01000006">
    <property type="protein sequence ID" value="RGP36906.1"/>
    <property type="molecule type" value="Genomic_DNA"/>
</dbReference>
<keyword evidence="4 9" id="KW-0997">Cell inner membrane</keyword>
<dbReference type="GO" id="GO:0005886">
    <property type="term" value="C:plasma membrane"/>
    <property type="evidence" value="ECO:0007669"/>
    <property type="project" value="UniProtKB-SubCell"/>
</dbReference>
<feature type="transmembrane region" description="Helical" evidence="9">
    <location>
        <begin position="48"/>
        <end position="71"/>
    </location>
</feature>
<accession>A0A411Z1G4</accession>
<evidence type="ECO:0000313" key="12">
    <source>
        <dbReference type="Proteomes" id="UP000284547"/>
    </source>
</evidence>
<evidence type="ECO:0000256" key="7">
    <source>
        <dbReference type="ARBA" id="ARBA00023136"/>
    </source>
</evidence>
<dbReference type="InterPro" id="IPR055348">
    <property type="entry name" value="DctQ"/>
</dbReference>
<keyword evidence="3" id="KW-1003">Cell membrane</keyword>
<dbReference type="RefSeq" id="WP_118152568.1">
    <property type="nucleotide sequence ID" value="NZ_QWEY01000006.1"/>
</dbReference>
<evidence type="ECO:0000256" key="3">
    <source>
        <dbReference type="ARBA" id="ARBA00022475"/>
    </source>
</evidence>
<evidence type="ECO:0000313" key="11">
    <source>
        <dbReference type="EMBL" id="RGP36906.1"/>
    </source>
</evidence>
<dbReference type="AlphaFoldDB" id="A0A411Z1G4"/>
<feature type="transmembrane region" description="Helical" evidence="9">
    <location>
        <begin position="20"/>
        <end position="42"/>
    </location>
</feature>
<keyword evidence="6 9" id="KW-1133">Transmembrane helix</keyword>
<dbReference type="GO" id="GO:0022857">
    <property type="term" value="F:transmembrane transporter activity"/>
    <property type="evidence" value="ECO:0007669"/>
    <property type="project" value="UniProtKB-UniRule"/>
</dbReference>
<dbReference type="PANTHER" id="PTHR35011:SF11">
    <property type="entry name" value="TRAP TRANSPORTER SMALL PERMEASE PROTEIN"/>
    <property type="match status" value="1"/>
</dbReference>
<dbReference type="GO" id="GO:0015740">
    <property type="term" value="P:C4-dicarboxylate transport"/>
    <property type="evidence" value="ECO:0007669"/>
    <property type="project" value="TreeGrafter"/>
</dbReference>
<evidence type="ECO:0000256" key="5">
    <source>
        <dbReference type="ARBA" id="ARBA00022692"/>
    </source>
</evidence>
<feature type="domain" description="Tripartite ATP-independent periplasmic transporters DctQ component" evidence="10">
    <location>
        <begin position="30"/>
        <end position="158"/>
    </location>
</feature>
<proteinExistence type="inferred from homology"/>
<comment type="similarity">
    <text evidence="8 9">Belongs to the TRAP transporter small permease family.</text>
</comment>
<keyword evidence="7 9" id="KW-0472">Membrane</keyword>
<dbReference type="Proteomes" id="UP000284547">
    <property type="component" value="Unassembled WGS sequence"/>
</dbReference>
<dbReference type="InterPro" id="IPR007387">
    <property type="entry name" value="TRAP_DctQ"/>
</dbReference>
<keyword evidence="5 9" id="KW-0812">Transmembrane</keyword>
<protein>
    <recommendedName>
        <fullName evidence="9">TRAP transporter small permease protein</fullName>
    </recommendedName>
</protein>
<name>A0A411Z1G4_9RHOB</name>
<dbReference type="PANTHER" id="PTHR35011">
    <property type="entry name" value="2,3-DIKETO-L-GULONATE TRAP TRANSPORTER SMALL PERMEASE PROTEIN YIAM"/>
    <property type="match status" value="1"/>
</dbReference>
<dbReference type="Pfam" id="PF04290">
    <property type="entry name" value="DctQ"/>
    <property type="match status" value="1"/>
</dbReference>
<evidence type="ECO:0000256" key="6">
    <source>
        <dbReference type="ARBA" id="ARBA00022989"/>
    </source>
</evidence>
<keyword evidence="12" id="KW-1185">Reference proteome</keyword>
<gene>
    <name evidence="11" type="ORF">D1012_12190</name>
</gene>
<feature type="transmembrane region" description="Helical" evidence="9">
    <location>
        <begin position="92"/>
        <end position="113"/>
    </location>
</feature>
<evidence type="ECO:0000256" key="8">
    <source>
        <dbReference type="ARBA" id="ARBA00038436"/>
    </source>
</evidence>
<feature type="transmembrane region" description="Helical" evidence="9">
    <location>
        <begin position="125"/>
        <end position="149"/>
    </location>
</feature>
<evidence type="ECO:0000256" key="2">
    <source>
        <dbReference type="ARBA" id="ARBA00022448"/>
    </source>
</evidence>
<evidence type="ECO:0000256" key="1">
    <source>
        <dbReference type="ARBA" id="ARBA00004429"/>
    </source>
</evidence>
<comment type="subunit">
    <text evidence="9">The complex comprises the extracytoplasmic solute receptor protein and the two transmembrane proteins.</text>
</comment>
<sequence length="175" mass="18839">MQPGLLRLAVWLGYVAKAALWVAGAGLVAMTAIIGAQVFFRYLLNDSIIWSEPAAVILMGWFIFLGAAVGIREGYHLSFDILLYLVSQRVKLILYSLSDIVVTGFGIGMVWFGGQLMVSAYGITLPSLGITGAVDFIPLVVGGVLMVIFSLERLARRAAGLPTARFGETELEEVA</sequence>
<reference evidence="11 12" key="1">
    <citation type="submission" date="2018-08" db="EMBL/GenBank/DDBJ databases">
        <title>Flavobacterium tibetense sp. nov., isolated from a wetland YonghuCo on Tibetan Plateau.</title>
        <authorList>
            <person name="Phurbu D."/>
            <person name="Lu H."/>
            <person name="Xing P."/>
        </authorList>
    </citation>
    <scope>NUCLEOTIDE SEQUENCE [LARGE SCALE GENOMIC DNA]</scope>
    <source>
        <strain evidence="11 12">DJC</strain>
    </source>
</reference>
<comment type="caution">
    <text evidence="11">The sequence shown here is derived from an EMBL/GenBank/DDBJ whole genome shotgun (WGS) entry which is preliminary data.</text>
</comment>
<evidence type="ECO:0000256" key="4">
    <source>
        <dbReference type="ARBA" id="ARBA00022519"/>
    </source>
</evidence>
<comment type="subcellular location">
    <subcellularLocation>
        <location evidence="1 9">Cell inner membrane</location>
        <topology evidence="1 9">Multi-pass membrane protein</topology>
    </subcellularLocation>
</comment>
<dbReference type="OrthoDB" id="4964541at2"/>
<keyword evidence="2 9" id="KW-0813">Transport</keyword>
<evidence type="ECO:0000256" key="9">
    <source>
        <dbReference type="RuleBase" id="RU369079"/>
    </source>
</evidence>